<name>A0A2V4B2E1_9PSEU</name>
<comment type="subcellular location">
    <subcellularLocation>
        <location evidence="1">Membrane</location>
        <topology evidence="1">Multi-pass membrane protein</topology>
    </subcellularLocation>
</comment>
<keyword evidence="5" id="KW-0808">Transferase</keyword>
<accession>A0A2V4B2E1</accession>
<dbReference type="Gene3D" id="1.10.357.140">
    <property type="entry name" value="UbiA prenyltransferase"/>
    <property type="match status" value="1"/>
</dbReference>
<evidence type="ECO:0000256" key="1">
    <source>
        <dbReference type="ARBA" id="ARBA00004141"/>
    </source>
</evidence>
<reference evidence="5 6" key="1">
    <citation type="submission" date="2016-07" db="EMBL/GenBank/DDBJ databases">
        <title>Draft genome sequence of Prauserella muralis DSM 45305, isolated from a mould-covered wall in an indoor environment.</title>
        <authorList>
            <person name="Ruckert C."/>
            <person name="Albersmeier A."/>
            <person name="Jiang C.-L."/>
            <person name="Jiang Y."/>
            <person name="Kalinowski J."/>
            <person name="Schneider O."/>
            <person name="Winkler A."/>
            <person name="Zotchev S.B."/>
        </authorList>
    </citation>
    <scope>NUCLEOTIDE SEQUENCE [LARGE SCALE GENOMIC DNA]</scope>
    <source>
        <strain evidence="5 6">DSM 45305</strain>
    </source>
</reference>
<dbReference type="InterPro" id="IPR044878">
    <property type="entry name" value="UbiA_sf"/>
</dbReference>
<dbReference type="PANTHER" id="PTHR42723">
    <property type="entry name" value="CHLOROPHYLL SYNTHASE"/>
    <property type="match status" value="1"/>
</dbReference>
<keyword evidence="2" id="KW-0812">Transmembrane</keyword>
<keyword evidence="3" id="KW-1133">Transmembrane helix</keyword>
<dbReference type="EMBL" id="MASW01000002">
    <property type="protein sequence ID" value="PXY27305.1"/>
    <property type="molecule type" value="Genomic_DNA"/>
</dbReference>
<dbReference type="Proteomes" id="UP000249915">
    <property type="component" value="Unassembled WGS sequence"/>
</dbReference>
<sequence>MNTAYVQLVRAPAALTVLGDTVAGAAAAGEPLRGRRWALPLASASLYWAGMALNDWSDRELDAVERPERPIPSGRVSAGAALATGGVLTAAGLGLAGFGGGQRAARTAALLAGAVWAYDTTLKGTAAGPLGMAACRALDVLMGARGRWRAAAGAAVALGVHTLGVTALSGGEVHGGSPATAKAALAGTAVSASVALAGRGGSRAQRLAALAFGAGYAATVGRAQYGAVGAPSAARIRAATAAGIHGMVPLQASLAARHGAVRTAAVLAGALPLARRLARKVSPT</sequence>
<dbReference type="NCBIfam" id="NF045897">
    <property type="entry name" value="SCO3242_trans"/>
    <property type="match status" value="1"/>
</dbReference>
<keyword evidence="4" id="KW-0472">Membrane</keyword>
<organism evidence="5 6">
    <name type="scientific">Prauserella muralis</name>
    <dbReference type="NCBI Taxonomy" id="588067"/>
    <lineage>
        <taxon>Bacteria</taxon>
        <taxon>Bacillati</taxon>
        <taxon>Actinomycetota</taxon>
        <taxon>Actinomycetes</taxon>
        <taxon>Pseudonocardiales</taxon>
        <taxon>Pseudonocardiaceae</taxon>
        <taxon>Prauserella</taxon>
    </lineage>
</organism>
<dbReference type="Pfam" id="PF01040">
    <property type="entry name" value="UbiA"/>
    <property type="match status" value="1"/>
</dbReference>
<evidence type="ECO:0000256" key="4">
    <source>
        <dbReference type="ARBA" id="ARBA00023136"/>
    </source>
</evidence>
<dbReference type="GO" id="GO:0016765">
    <property type="term" value="F:transferase activity, transferring alkyl or aryl (other than methyl) groups"/>
    <property type="evidence" value="ECO:0007669"/>
    <property type="project" value="InterPro"/>
</dbReference>
<dbReference type="PANTHER" id="PTHR42723:SF1">
    <property type="entry name" value="CHLOROPHYLL SYNTHASE, CHLOROPLASTIC"/>
    <property type="match status" value="1"/>
</dbReference>
<comment type="caution">
    <text evidence="5">The sequence shown here is derived from an EMBL/GenBank/DDBJ whole genome shotgun (WGS) entry which is preliminary data.</text>
</comment>
<dbReference type="AlphaFoldDB" id="A0A2V4B2E1"/>
<evidence type="ECO:0000313" key="6">
    <source>
        <dbReference type="Proteomes" id="UP000249915"/>
    </source>
</evidence>
<evidence type="ECO:0000313" key="5">
    <source>
        <dbReference type="EMBL" id="PXY27305.1"/>
    </source>
</evidence>
<protein>
    <submittedName>
        <fullName evidence="5">4-hydroxybenzoate polyprenyltransferase</fullName>
    </submittedName>
</protein>
<dbReference type="InterPro" id="IPR000537">
    <property type="entry name" value="UbiA_prenyltransferase"/>
</dbReference>
<evidence type="ECO:0000256" key="2">
    <source>
        <dbReference type="ARBA" id="ARBA00022692"/>
    </source>
</evidence>
<dbReference type="InterPro" id="IPR050475">
    <property type="entry name" value="Prenyltransferase_related"/>
</dbReference>
<dbReference type="RefSeq" id="WP_170160400.1">
    <property type="nucleotide sequence ID" value="NZ_MASW01000002.1"/>
</dbReference>
<proteinExistence type="predicted"/>
<dbReference type="CDD" id="cd13964">
    <property type="entry name" value="PT_UbiA_1"/>
    <property type="match status" value="1"/>
</dbReference>
<gene>
    <name evidence="5" type="ORF">BAY60_12720</name>
</gene>
<dbReference type="GO" id="GO:0016020">
    <property type="term" value="C:membrane"/>
    <property type="evidence" value="ECO:0007669"/>
    <property type="project" value="UniProtKB-SubCell"/>
</dbReference>
<keyword evidence="6" id="KW-1185">Reference proteome</keyword>
<evidence type="ECO:0000256" key="3">
    <source>
        <dbReference type="ARBA" id="ARBA00022989"/>
    </source>
</evidence>